<evidence type="ECO:0000256" key="1">
    <source>
        <dbReference type="SAM" id="MobiDB-lite"/>
    </source>
</evidence>
<proteinExistence type="predicted"/>
<protein>
    <submittedName>
        <fullName evidence="2">Uncharacterized protein</fullName>
    </submittedName>
</protein>
<organism evidence="2 3">
    <name type="scientific">Ensete ventricosum</name>
    <name type="common">Abyssinian banana</name>
    <name type="synonym">Musa ensete</name>
    <dbReference type="NCBI Taxonomy" id="4639"/>
    <lineage>
        <taxon>Eukaryota</taxon>
        <taxon>Viridiplantae</taxon>
        <taxon>Streptophyta</taxon>
        <taxon>Embryophyta</taxon>
        <taxon>Tracheophyta</taxon>
        <taxon>Spermatophyta</taxon>
        <taxon>Magnoliopsida</taxon>
        <taxon>Liliopsida</taxon>
        <taxon>Zingiberales</taxon>
        <taxon>Musaceae</taxon>
        <taxon>Ensete</taxon>
    </lineage>
</organism>
<dbReference type="EMBL" id="AMZH03021283">
    <property type="protein sequence ID" value="RRT38366.1"/>
    <property type="molecule type" value="Genomic_DNA"/>
</dbReference>
<reference evidence="2 3" key="1">
    <citation type="journal article" date="2014" name="Agronomy (Basel)">
        <title>A Draft Genome Sequence for Ensete ventricosum, the Drought-Tolerant Tree Against Hunger.</title>
        <authorList>
            <person name="Harrison J."/>
            <person name="Moore K.A."/>
            <person name="Paszkiewicz K."/>
            <person name="Jones T."/>
            <person name="Grant M."/>
            <person name="Ambacheew D."/>
            <person name="Muzemil S."/>
            <person name="Studholme D.J."/>
        </authorList>
    </citation>
    <scope>NUCLEOTIDE SEQUENCE [LARGE SCALE GENOMIC DNA]</scope>
</reference>
<gene>
    <name evidence="2" type="ORF">B296_00047810</name>
</gene>
<evidence type="ECO:0000313" key="3">
    <source>
        <dbReference type="Proteomes" id="UP000287651"/>
    </source>
</evidence>
<name>A0A426XFY0_ENSVE</name>
<feature type="region of interest" description="Disordered" evidence="1">
    <location>
        <begin position="126"/>
        <end position="146"/>
    </location>
</feature>
<accession>A0A426XFY0</accession>
<dbReference type="Proteomes" id="UP000287651">
    <property type="component" value="Unassembled WGS sequence"/>
</dbReference>
<dbReference type="AlphaFoldDB" id="A0A426XFY0"/>
<sequence length="180" mass="19873">MASAEASNSFSAALHVRLRPRALFYAFDHRPHGLPPRPRSAIRCCCFLPASRPPACFKRDPAGVETWTAMDQSKKQKKGHRDDYRRDSWLQSTNLVSPCASLDSGAGSFGSQQRVHLLERVEVSPPSASAPSALAHRRSTPPSPVASDWSLWRVLLVRLVPDGPHEAVEQRHLPPSVPVE</sequence>
<evidence type="ECO:0000313" key="2">
    <source>
        <dbReference type="EMBL" id="RRT38366.1"/>
    </source>
</evidence>
<comment type="caution">
    <text evidence="2">The sequence shown here is derived from an EMBL/GenBank/DDBJ whole genome shotgun (WGS) entry which is preliminary data.</text>
</comment>
<feature type="region of interest" description="Disordered" evidence="1">
    <location>
        <begin position="67"/>
        <end position="87"/>
    </location>
</feature>